<keyword evidence="3" id="KW-0540">Nuclease</keyword>
<feature type="domain" description="DUF559" evidence="2">
    <location>
        <begin position="250"/>
        <end position="307"/>
    </location>
</feature>
<dbReference type="InterPro" id="IPR011335">
    <property type="entry name" value="Restrct_endonuc-II-like"/>
</dbReference>
<dbReference type="Pfam" id="PF04480">
    <property type="entry name" value="DUF559"/>
    <property type="match status" value="1"/>
</dbReference>
<keyword evidence="3" id="KW-0255">Endonuclease</keyword>
<feature type="region of interest" description="Disordered" evidence="1">
    <location>
        <begin position="1"/>
        <end position="21"/>
    </location>
</feature>
<keyword evidence="4" id="KW-1185">Reference proteome</keyword>
<dbReference type="Proteomes" id="UP000643525">
    <property type="component" value="Unassembled WGS sequence"/>
</dbReference>
<proteinExistence type="predicted"/>
<dbReference type="Gene3D" id="3.40.960.10">
    <property type="entry name" value="VSR Endonuclease"/>
    <property type="match status" value="1"/>
</dbReference>
<evidence type="ECO:0000313" key="3">
    <source>
        <dbReference type="EMBL" id="MBE1523467.1"/>
    </source>
</evidence>
<dbReference type="GO" id="GO:0004519">
    <property type="term" value="F:endonuclease activity"/>
    <property type="evidence" value="ECO:0007669"/>
    <property type="project" value="UniProtKB-KW"/>
</dbReference>
<dbReference type="InterPro" id="IPR007569">
    <property type="entry name" value="DUF559"/>
</dbReference>
<evidence type="ECO:0000313" key="4">
    <source>
        <dbReference type="Proteomes" id="UP000643525"/>
    </source>
</evidence>
<feature type="compositionally biased region" description="Basic and acidic residues" evidence="1">
    <location>
        <begin position="1"/>
        <end position="12"/>
    </location>
</feature>
<dbReference type="EMBL" id="JADBED010000001">
    <property type="protein sequence ID" value="MBE1523467.1"/>
    <property type="molecule type" value="Genomic_DNA"/>
</dbReference>
<protein>
    <submittedName>
        <fullName evidence="3">Very-short-patch-repair endonuclease</fullName>
    </submittedName>
</protein>
<dbReference type="SUPFAM" id="SSF52980">
    <property type="entry name" value="Restriction endonuclease-like"/>
    <property type="match status" value="1"/>
</dbReference>
<keyword evidence="3" id="KW-0378">Hydrolase</keyword>
<accession>A0ABR9JD96</accession>
<evidence type="ECO:0000259" key="2">
    <source>
        <dbReference type="Pfam" id="PF04480"/>
    </source>
</evidence>
<evidence type="ECO:0000256" key="1">
    <source>
        <dbReference type="SAM" id="MobiDB-lite"/>
    </source>
</evidence>
<comment type="caution">
    <text evidence="3">The sequence shown here is derived from an EMBL/GenBank/DDBJ whole genome shotgun (WGS) entry which is preliminary data.</text>
</comment>
<organism evidence="3 4">
    <name type="scientific">Nesterenkonia lutea</name>
    <dbReference type="NCBI Taxonomy" id="272919"/>
    <lineage>
        <taxon>Bacteria</taxon>
        <taxon>Bacillati</taxon>
        <taxon>Actinomycetota</taxon>
        <taxon>Actinomycetes</taxon>
        <taxon>Micrococcales</taxon>
        <taxon>Micrococcaceae</taxon>
        <taxon>Nesterenkonia</taxon>
    </lineage>
</organism>
<gene>
    <name evidence="3" type="ORF">H4W27_000585</name>
</gene>
<reference evidence="3 4" key="1">
    <citation type="submission" date="2020-10" db="EMBL/GenBank/DDBJ databases">
        <title>Sequencing the genomes of 1000 actinobacteria strains.</title>
        <authorList>
            <person name="Klenk H.-P."/>
        </authorList>
    </citation>
    <scope>NUCLEOTIDE SEQUENCE [LARGE SCALE GENOMIC DNA]</scope>
    <source>
        <strain evidence="3 4">DSM 15666</strain>
    </source>
</reference>
<sequence>MRRPQELPRDLRGGPFGHEALTRAGLPRDRVRRQDVSPVSWGVHVHRLAVPDATEQQLLQRALILAQRLPECWISHTTAAQIHRWSLPRRVEQEGTVHLSQPAGTTHRIRRPDVTSHRLRIRPEDLEEFHGANVTTPVRTWLDLATLLSLDELVIIGDHLVRRPYPTYEGRRLPFATPEDLQDLVDTMRGAPGRRRAMSASKLVRVGSDSAKETKLRLALVRAGLPEPSLQVPARPDRRRSPCADMGYPELKIAVEYDGATHFTAEQARHDQRRDNLFISAGWMVLHFNAEDSAEGFSSAVQQVAEAIARRTRS</sequence>
<dbReference type="RefSeq" id="WP_192594620.1">
    <property type="nucleotide sequence ID" value="NZ_BAAALJ010000017.1"/>
</dbReference>
<name>A0ABR9JD96_9MICC</name>